<gene>
    <name evidence="1" type="ORF">HH216_06105</name>
</gene>
<accession>A0A7L5DPS6</accession>
<organism evidence="1 2">
    <name type="scientific">Spirosoma rhododendri</name>
    <dbReference type="NCBI Taxonomy" id="2728024"/>
    <lineage>
        <taxon>Bacteria</taxon>
        <taxon>Pseudomonadati</taxon>
        <taxon>Bacteroidota</taxon>
        <taxon>Cytophagia</taxon>
        <taxon>Cytophagales</taxon>
        <taxon>Cytophagaceae</taxon>
        <taxon>Spirosoma</taxon>
    </lineage>
</organism>
<dbReference type="KEGG" id="srho:HH216_06105"/>
<protein>
    <submittedName>
        <fullName evidence="1">Esterase family protein</fullName>
    </submittedName>
</protein>
<dbReference type="AlphaFoldDB" id="A0A7L5DPS6"/>
<dbReference type="GO" id="GO:0016747">
    <property type="term" value="F:acyltransferase activity, transferring groups other than amino-acyl groups"/>
    <property type="evidence" value="ECO:0007669"/>
    <property type="project" value="TreeGrafter"/>
</dbReference>
<dbReference type="InterPro" id="IPR000801">
    <property type="entry name" value="Esterase-like"/>
</dbReference>
<evidence type="ECO:0000313" key="1">
    <source>
        <dbReference type="EMBL" id="QJD78037.1"/>
    </source>
</evidence>
<dbReference type="PANTHER" id="PTHR48098">
    <property type="entry name" value="ENTEROCHELIN ESTERASE-RELATED"/>
    <property type="match status" value="1"/>
</dbReference>
<name>A0A7L5DPS6_9BACT</name>
<dbReference type="Proteomes" id="UP000501128">
    <property type="component" value="Chromosome"/>
</dbReference>
<proteinExistence type="predicted"/>
<evidence type="ECO:0000313" key="2">
    <source>
        <dbReference type="Proteomes" id="UP000501128"/>
    </source>
</evidence>
<dbReference type="InterPro" id="IPR029058">
    <property type="entry name" value="AB_hydrolase_fold"/>
</dbReference>
<dbReference type="Pfam" id="PF00756">
    <property type="entry name" value="Esterase"/>
    <property type="match status" value="1"/>
</dbReference>
<dbReference type="SUPFAM" id="SSF53474">
    <property type="entry name" value="alpha/beta-Hydrolases"/>
    <property type="match status" value="1"/>
</dbReference>
<dbReference type="Gene3D" id="3.40.50.1820">
    <property type="entry name" value="alpha/beta hydrolase"/>
    <property type="match status" value="1"/>
</dbReference>
<dbReference type="EMBL" id="CP051677">
    <property type="protein sequence ID" value="QJD78037.1"/>
    <property type="molecule type" value="Genomic_DNA"/>
</dbReference>
<sequence>MNLLFRFLLVGVLLIGNHQRVLAARVDTVSINSPAMHKSLKCVVITPDQYGSATSSRYPVVYLLHGYSGNHSDWVKKAPALTALADRYQQIIVCPDGANSWYFDSPLNPALRYETFVGAELPAYVDANYRTLPDRRHRAITGLSMGGHGALYLAIRHRDTFGQAGSLSGGVDIRPFPNNWNIKEALGEEATNAANWERNTVINVADSLRNGDLRLMIECGVNDFFIDVNRALHQKLMQQKIDHDYAERPGAHTWTYWGDNIEKHLLFFQTGFGK</sequence>
<keyword evidence="2" id="KW-1185">Reference proteome</keyword>
<dbReference type="InterPro" id="IPR050583">
    <property type="entry name" value="Mycobacterial_A85_antigen"/>
</dbReference>
<reference evidence="1 2" key="1">
    <citation type="submission" date="2020-04" db="EMBL/GenBank/DDBJ databases">
        <title>Genome sequencing of novel species.</title>
        <authorList>
            <person name="Heo J."/>
            <person name="Kim S.-J."/>
            <person name="Kim J.-S."/>
            <person name="Hong S.-B."/>
            <person name="Kwon S.-W."/>
        </authorList>
    </citation>
    <scope>NUCLEOTIDE SEQUENCE [LARGE SCALE GENOMIC DNA]</scope>
    <source>
        <strain evidence="1 2">CJU-R4</strain>
    </source>
</reference>
<dbReference type="RefSeq" id="WP_169549981.1">
    <property type="nucleotide sequence ID" value="NZ_CP051677.1"/>
</dbReference>
<dbReference type="PANTHER" id="PTHR48098:SF1">
    <property type="entry name" value="DIACYLGLYCEROL ACYLTRANSFERASE_MYCOLYLTRANSFERASE AG85A"/>
    <property type="match status" value="1"/>
</dbReference>